<dbReference type="Ensembl" id="ENSOSIT00000044954.1">
    <property type="protein sequence ID" value="ENSOSIP00000042712.1"/>
    <property type="gene ID" value="ENSOSIG00000020574.1"/>
</dbReference>
<feature type="region of interest" description="Disordered" evidence="3">
    <location>
        <begin position="101"/>
        <end position="189"/>
    </location>
</feature>
<keyword evidence="2" id="KW-0507">mRNA processing</keyword>
<dbReference type="GO" id="GO:0004860">
    <property type="term" value="F:protein kinase inhibitor activity"/>
    <property type="evidence" value="ECO:0007669"/>
    <property type="project" value="TreeGrafter"/>
</dbReference>
<organism evidence="4 5">
    <name type="scientific">Oryzias sinensis</name>
    <name type="common">Chinese medaka</name>
    <dbReference type="NCBI Taxonomy" id="183150"/>
    <lineage>
        <taxon>Eukaryota</taxon>
        <taxon>Metazoa</taxon>
        <taxon>Chordata</taxon>
        <taxon>Craniata</taxon>
        <taxon>Vertebrata</taxon>
        <taxon>Euteleostomi</taxon>
        <taxon>Actinopterygii</taxon>
        <taxon>Neopterygii</taxon>
        <taxon>Teleostei</taxon>
        <taxon>Neoteleostei</taxon>
        <taxon>Acanthomorphata</taxon>
        <taxon>Ovalentaria</taxon>
        <taxon>Atherinomorphae</taxon>
        <taxon>Beloniformes</taxon>
        <taxon>Adrianichthyidae</taxon>
        <taxon>Oryziinae</taxon>
        <taxon>Oryzias</taxon>
    </lineage>
</organism>
<dbReference type="PANTHER" id="PTHR13507">
    <property type="entry name" value="PRKR-INTERACTING PROTEIN 1"/>
    <property type="match status" value="1"/>
</dbReference>
<dbReference type="InterPro" id="IPR009548">
    <property type="entry name" value="Prkrip1"/>
</dbReference>
<keyword evidence="2" id="KW-0508">mRNA splicing</keyword>
<dbReference type="GeneTree" id="ENSGT00390000005003"/>
<dbReference type="AlphaFoldDB" id="A0A8C7ZF51"/>
<protein>
    <submittedName>
        <fullName evidence="4">PRKR interacting protein 1</fullName>
    </submittedName>
</protein>
<accession>A0A8C7ZF51</accession>
<proteinExistence type="inferred from homology"/>
<feature type="compositionally biased region" description="Basic residues" evidence="3">
    <location>
        <begin position="127"/>
        <end position="145"/>
    </location>
</feature>
<feature type="region of interest" description="Disordered" evidence="3">
    <location>
        <begin position="1"/>
        <end position="83"/>
    </location>
</feature>
<evidence type="ECO:0000256" key="1">
    <source>
        <dbReference type="ARBA" id="ARBA00010717"/>
    </source>
</evidence>
<sequence length="189" mass="21914">MAANTQKNNKPGKSGAKEAQPVIIPKNQAEEQRLRLERLMRNPEKPAPIPDRPKEWNPRAPPEFVRDVMGSSAGAGSGEFHVYRHLRRREYQRQDFLDKLSEKQQKDLDYLKKLKENRKAAQERTEKRRKKREKLKQKKLMAKKAKVGDQDKSDTAEKTASSSDEEQEEEDEAEKEDDAEAPSFIMGRK</sequence>
<evidence type="ECO:0000313" key="4">
    <source>
        <dbReference type="Ensembl" id="ENSOSIP00000042712.1"/>
    </source>
</evidence>
<reference evidence="4" key="2">
    <citation type="submission" date="2025-09" db="UniProtKB">
        <authorList>
            <consortium name="Ensembl"/>
        </authorList>
    </citation>
    <scope>IDENTIFICATION</scope>
</reference>
<keyword evidence="5" id="KW-1185">Reference proteome</keyword>
<dbReference type="GO" id="GO:0003725">
    <property type="term" value="F:double-stranded RNA binding"/>
    <property type="evidence" value="ECO:0007669"/>
    <property type="project" value="InterPro"/>
</dbReference>
<comment type="similarity">
    <text evidence="1">Belongs to the PRKRIP1 family.</text>
</comment>
<dbReference type="Pfam" id="PF06658">
    <property type="entry name" value="DUF1168"/>
    <property type="match status" value="1"/>
</dbReference>
<reference evidence="4" key="1">
    <citation type="submission" date="2025-08" db="UniProtKB">
        <authorList>
            <consortium name="Ensembl"/>
        </authorList>
    </citation>
    <scope>IDENTIFICATION</scope>
</reference>
<evidence type="ECO:0000256" key="2">
    <source>
        <dbReference type="ARBA" id="ARBA00022728"/>
    </source>
</evidence>
<evidence type="ECO:0000256" key="3">
    <source>
        <dbReference type="SAM" id="MobiDB-lite"/>
    </source>
</evidence>
<evidence type="ECO:0000313" key="5">
    <source>
        <dbReference type="Proteomes" id="UP000694383"/>
    </source>
</evidence>
<name>A0A8C7ZF51_9TELE</name>
<dbReference type="PANTHER" id="PTHR13507:SF0">
    <property type="entry name" value="PRKR-INTERACTING PROTEIN 1"/>
    <property type="match status" value="1"/>
</dbReference>
<dbReference type="GO" id="GO:0005730">
    <property type="term" value="C:nucleolus"/>
    <property type="evidence" value="ECO:0007669"/>
    <property type="project" value="TreeGrafter"/>
</dbReference>
<feature type="compositionally biased region" description="Polar residues" evidence="3">
    <location>
        <begin position="1"/>
        <end position="11"/>
    </location>
</feature>
<feature type="compositionally biased region" description="Acidic residues" evidence="3">
    <location>
        <begin position="163"/>
        <end position="180"/>
    </location>
</feature>
<dbReference type="GO" id="GO:0019901">
    <property type="term" value="F:protein kinase binding"/>
    <property type="evidence" value="ECO:0007669"/>
    <property type="project" value="TreeGrafter"/>
</dbReference>
<feature type="compositionally biased region" description="Basic and acidic residues" evidence="3">
    <location>
        <begin position="28"/>
        <end position="44"/>
    </location>
</feature>
<feature type="compositionally biased region" description="Basic and acidic residues" evidence="3">
    <location>
        <begin position="101"/>
        <end position="126"/>
    </location>
</feature>
<keyword evidence="2" id="KW-0747">Spliceosome</keyword>
<dbReference type="Proteomes" id="UP000694383">
    <property type="component" value="Unplaced"/>
</dbReference>
<feature type="compositionally biased region" description="Basic and acidic residues" evidence="3">
    <location>
        <begin position="146"/>
        <end position="157"/>
    </location>
</feature>